<gene>
    <name evidence="7" type="primary">napF</name>
    <name evidence="7" type="ORF">DIZ80_13415</name>
</gene>
<dbReference type="NCBIfam" id="TIGR00402">
    <property type="entry name" value="napF"/>
    <property type="match status" value="1"/>
</dbReference>
<protein>
    <submittedName>
        <fullName evidence="7">Ferredoxin-type protein NapF</fullName>
    </submittedName>
</protein>
<dbReference type="InterPro" id="IPR004496">
    <property type="entry name" value="NapF"/>
</dbReference>
<dbReference type="PROSITE" id="PS51379">
    <property type="entry name" value="4FE4S_FER_2"/>
    <property type="match status" value="3"/>
</dbReference>
<evidence type="ECO:0000256" key="3">
    <source>
        <dbReference type="ARBA" id="ARBA00022737"/>
    </source>
</evidence>
<dbReference type="InterPro" id="IPR017896">
    <property type="entry name" value="4Fe4S_Fe-S-bd"/>
</dbReference>
<dbReference type="Proteomes" id="UP000254266">
    <property type="component" value="Unassembled WGS sequence"/>
</dbReference>
<dbReference type="PANTHER" id="PTHR24960">
    <property type="entry name" value="PHOTOSYSTEM I IRON-SULFUR CENTER-RELATED"/>
    <property type="match status" value="1"/>
</dbReference>
<dbReference type="AlphaFoldDB" id="A0A370D868"/>
<name>A0A370D868_9GAMM</name>
<keyword evidence="3" id="KW-0677">Repeat</keyword>
<keyword evidence="8" id="KW-1185">Reference proteome</keyword>
<reference evidence="7 8" key="1">
    <citation type="journal article" date="2018" name="ISME J.">
        <title>Endosymbiont genomes yield clues of tubeworm success.</title>
        <authorList>
            <person name="Li Y."/>
            <person name="Liles M.R."/>
            <person name="Halanych K.M."/>
        </authorList>
    </citation>
    <scope>NUCLEOTIDE SEQUENCE [LARGE SCALE GENOMIC DNA]</scope>
    <source>
        <strain evidence="7">A1464</strain>
    </source>
</reference>
<dbReference type="PROSITE" id="PS00198">
    <property type="entry name" value="4FE4S_FER_1"/>
    <property type="match status" value="1"/>
</dbReference>
<dbReference type="InterPro" id="IPR050157">
    <property type="entry name" value="PSI_iron-sulfur_center"/>
</dbReference>
<dbReference type="SUPFAM" id="SSF54862">
    <property type="entry name" value="4Fe-4S ferredoxins"/>
    <property type="match status" value="1"/>
</dbReference>
<keyword evidence="4" id="KW-0408">Iron</keyword>
<evidence type="ECO:0000256" key="1">
    <source>
        <dbReference type="ARBA" id="ARBA00022485"/>
    </source>
</evidence>
<accession>A0A370D868</accession>
<evidence type="ECO:0000256" key="4">
    <source>
        <dbReference type="ARBA" id="ARBA00023004"/>
    </source>
</evidence>
<sequence>MIFDLYQHYITLICSTHNHIKVLARRSQKRGKLKTQAINRKQFLQGKLKGEQAIRPPWSIGEAHFTETCTRCFKCAEACPSQLIVKGSSGFPEMSFLRQGCDYCEACVQSCPENALLLTQDNQQSPWQQHIVINEQCFASRGIVCRSCGEVCEADAIEFKLLVGGNSQININESVCDGCGECVHVCPAHAIEVQKINLESRSGMNPVGRIPVSENPGGDNL</sequence>
<evidence type="ECO:0000259" key="6">
    <source>
        <dbReference type="PROSITE" id="PS51379"/>
    </source>
</evidence>
<organism evidence="7 8">
    <name type="scientific">endosymbiont of Galathealinum brachiosum</name>
    <dbReference type="NCBI Taxonomy" id="2200906"/>
    <lineage>
        <taxon>Bacteria</taxon>
        <taxon>Pseudomonadati</taxon>
        <taxon>Pseudomonadota</taxon>
        <taxon>Gammaproteobacteria</taxon>
        <taxon>sulfur-oxidizing symbionts</taxon>
    </lineage>
</organism>
<comment type="caution">
    <text evidence="7">The sequence shown here is derived from an EMBL/GenBank/DDBJ whole genome shotgun (WGS) entry which is preliminary data.</text>
</comment>
<keyword evidence="2" id="KW-0479">Metal-binding</keyword>
<dbReference type="CDD" id="cd10564">
    <property type="entry name" value="NapF_like"/>
    <property type="match status" value="1"/>
</dbReference>
<dbReference type="Pfam" id="PF13187">
    <property type="entry name" value="Fer4_9"/>
    <property type="match status" value="1"/>
</dbReference>
<feature type="domain" description="4Fe-4S ferredoxin-type" evidence="6">
    <location>
        <begin position="167"/>
        <end position="196"/>
    </location>
</feature>
<proteinExistence type="predicted"/>
<evidence type="ECO:0000313" key="8">
    <source>
        <dbReference type="Proteomes" id="UP000254266"/>
    </source>
</evidence>
<keyword evidence="5" id="KW-0411">Iron-sulfur</keyword>
<feature type="domain" description="4Fe-4S ferredoxin-type" evidence="6">
    <location>
        <begin position="60"/>
        <end position="89"/>
    </location>
</feature>
<keyword evidence="1" id="KW-0004">4Fe-4S</keyword>
<feature type="domain" description="4Fe-4S ferredoxin-type" evidence="6">
    <location>
        <begin position="92"/>
        <end position="121"/>
    </location>
</feature>
<evidence type="ECO:0000256" key="5">
    <source>
        <dbReference type="ARBA" id="ARBA00023014"/>
    </source>
</evidence>
<dbReference type="EMBL" id="QFXC01000013">
    <property type="protein sequence ID" value="RDH81112.1"/>
    <property type="molecule type" value="Genomic_DNA"/>
</dbReference>
<dbReference type="GO" id="GO:0046872">
    <property type="term" value="F:metal ion binding"/>
    <property type="evidence" value="ECO:0007669"/>
    <property type="project" value="UniProtKB-KW"/>
</dbReference>
<dbReference type="GO" id="GO:0051539">
    <property type="term" value="F:4 iron, 4 sulfur cluster binding"/>
    <property type="evidence" value="ECO:0007669"/>
    <property type="project" value="UniProtKB-KW"/>
</dbReference>
<dbReference type="Pfam" id="PF12838">
    <property type="entry name" value="Fer4_7"/>
    <property type="match status" value="1"/>
</dbReference>
<dbReference type="InterPro" id="IPR017900">
    <property type="entry name" value="4Fe4S_Fe_S_CS"/>
</dbReference>
<evidence type="ECO:0000256" key="2">
    <source>
        <dbReference type="ARBA" id="ARBA00022723"/>
    </source>
</evidence>
<dbReference type="Gene3D" id="3.30.70.20">
    <property type="match status" value="2"/>
</dbReference>
<dbReference type="PANTHER" id="PTHR24960:SF79">
    <property type="entry name" value="PHOTOSYSTEM I IRON-SULFUR CENTER"/>
    <property type="match status" value="1"/>
</dbReference>
<evidence type="ECO:0000313" key="7">
    <source>
        <dbReference type="EMBL" id="RDH81112.1"/>
    </source>
</evidence>